<dbReference type="InterPro" id="IPR018609">
    <property type="entry name" value="Bud13"/>
</dbReference>
<evidence type="ECO:0008006" key="5">
    <source>
        <dbReference type="Google" id="ProtNLM"/>
    </source>
</evidence>
<organism evidence="3 4">
    <name type="scientific">Escallonia rubra</name>
    <dbReference type="NCBI Taxonomy" id="112253"/>
    <lineage>
        <taxon>Eukaryota</taxon>
        <taxon>Viridiplantae</taxon>
        <taxon>Streptophyta</taxon>
        <taxon>Embryophyta</taxon>
        <taxon>Tracheophyta</taxon>
        <taxon>Spermatophyta</taxon>
        <taxon>Magnoliopsida</taxon>
        <taxon>eudicotyledons</taxon>
        <taxon>Gunneridae</taxon>
        <taxon>Pentapetalae</taxon>
        <taxon>asterids</taxon>
        <taxon>campanulids</taxon>
        <taxon>Escalloniales</taxon>
        <taxon>Escalloniaceae</taxon>
        <taxon>Escallonia</taxon>
    </lineage>
</organism>
<keyword evidence="4" id="KW-1185">Reference proteome</keyword>
<feature type="compositionally biased region" description="Basic and acidic residues" evidence="2">
    <location>
        <begin position="68"/>
        <end position="89"/>
    </location>
</feature>
<protein>
    <recommendedName>
        <fullName evidence="5">BUD13 homolog</fullName>
    </recommendedName>
</protein>
<name>A0AA88RMX2_9ASTE</name>
<accession>A0AA88RMX2</accession>
<comment type="similarity">
    <text evidence="1">Belongs to the CWC26 family.</text>
</comment>
<dbReference type="GO" id="GO:0003723">
    <property type="term" value="F:RNA binding"/>
    <property type="evidence" value="ECO:0007669"/>
    <property type="project" value="TreeGrafter"/>
</dbReference>
<evidence type="ECO:0000313" key="4">
    <source>
        <dbReference type="Proteomes" id="UP001187471"/>
    </source>
</evidence>
<dbReference type="EMBL" id="JAVXUO010000913">
    <property type="protein sequence ID" value="KAK2988103.1"/>
    <property type="molecule type" value="Genomic_DNA"/>
</dbReference>
<feature type="compositionally biased region" description="Basic and acidic residues" evidence="2">
    <location>
        <begin position="360"/>
        <end position="376"/>
    </location>
</feature>
<dbReference type="PANTHER" id="PTHR31809:SF0">
    <property type="entry name" value="BUD13 HOMOLOG"/>
    <property type="match status" value="1"/>
</dbReference>
<dbReference type="InterPro" id="IPR051112">
    <property type="entry name" value="CWC26_splicing_factor"/>
</dbReference>
<dbReference type="Proteomes" id="UP001187471">
    <property type="component" value="Unassembled WGS sequence"/>
</dbReference>
<evidence type="ECO:0000256" key="2">
    <source>
        <dbReference type="SAM" id="MobiDB-lite"/>
    </source>
</evidence>
<feature type="compositionally biased region" description="Basic and acidic residues" evidence="2">
    <location>
        <begin position="328"/>
        <end position="349"/>
    </location>
</feature>
<dbReference type="GO" id="GO:0005684">
    <property type="term" value="C:U2-type spliceosomal complex"/>
    <property type="evidence" value="ECO:0007669"/>
    <property type="project" value="TreeGrafter"/>
</dbReference>
<evidence type="ECO:0000256" key="1">
    <source>
        <dbReference type="ARBA" id="ARBA00011069"/>
    </source>
</evidence>
<evidence type="ECO:0000313" key="3">
    <source>
        <dbReference type="EMBL" id="KAK2988103.1"/>
    </source>
</evidence>
<reference evidence="3" key="1">
    <citation type="submission" date="2022-12" db="EMBL/GenBank/DDBJ databases">
        <title>Draft genome assemblies for two species of Escallonia (Escalloniales).</title>
        <authorList>
            <person name="Chanderbali A."/>
            <person name="Dervinis C."/>
            <person name="Anghel I."/>
            <person name="Soltis D."/>
            <person name="Soltis P."/>
            <person name="Zapata F."/>
        </authorList>
    </citation>
    <scope>NUCLEOTIDE SEQUENCE</scope>
    <source>
        <strain evidence="3">UCBG92.1500</strain>
        <tissue evidence="3">Leaf</tissue>
    </source>
</reference>
<dbReference type="GO" id="GO:0070274">
    <property type="term" value="C:RES complex"/>
    <property type="evidence" value="ECO:0007669"/>
    <property type="project" value="TreeGrafter"/>
</dbReference>
<feature type="compositionally biased region" description="Basic and acidic residues" evidence="2">
    <location>
        <begin position="205"/>
        <end position="218"/>
    </location>
</feature>
<feature type="region of interest" description="Disordered" evidence="2">
    <location>
        <begin position="406"/>
        <end position="432"/>
    </location>
</feature>
<feature type="region of interest" description="Disordered" evidence="2">
    <location>
        <begin position="19"/>
        <end position="43"/>
    </location>
</feature>
<sequence length="542" mass="61914">MAASMAPAASLKEYLKRYESTNDEEKKKKKKKKKAKADGTGGVIVVDEDPIWQKQVKVEEENDELADDDKPQVDEDIEVKRMKRLEQIKSRRPFGAISEDGSGWVPVSDTPEDLIDDHNSDISPPRNRRSPSLQQRKRYHSPSPEPETKPLPYTDHADSHMSPPRKRRARYDTPSPEPDSRPSKSAGKNMDLSPPRHSRKYHHTKSQEPEIRPSHSSDPDLDLSPPCRHRAQKLTGNESKKLDAPDISPPRRGHRSFSNCDDSLASSATDLSPPRKSRKDSDGSLDVPRPQSGRHSTEVNSDLSPPRKVRPESTSLTERPRTGLVSGRDIKEEIDKKKKEDLLRFKRMDPSISGRGADPIYRDRKTGQSVIRERLTSDQIAAAEAQKKEAKEKPKEIKVEWGKGLAQKREAEAREQELELEKAKPFARTRDDPDLDKMLKERVRWGDPMAHLVKRRHSEMLLPDLGDDEKMKESGFIIPQGIPNHSWLKRCLEAAPNRYNIKPGRHWDGVDRSTGFEKELVKRMNEKQAREKEAYLWSVSDM</sequence>
<proteinExistence type="inferred from homology"/>
<dbReference type="AlphaFoldDB" id="A0AA88RMX2"/>
<dbReference type="PANTHER" id="PTHR31809">
    <property type="entry name" value="BUD13 HOMOLOG"/>
    <property type="match status" value="1"/>
</dbReference>
<comment type="caution">
    <text evidence="3">The sequence shown here is derived from an EMBL/GenBank/DDBJ whole genome shotgun (WGS) entry which is preliminary data.</text>
</comment>
<gene>
    <name evidence="3" type="ORF">RJ640_023852</name>
</gene>
<feature type="region of interest" description="Disordered" evidence="2">
    <location>
        <begin position="58"/>
        <end position="377"/>
    </location>
</feature>
<dbReference type="Pfam" id="PF09736">
    <property type="entry name" value="Bud13"/>
    <property type="match status" value="1"/>
</dbReference>
<dbReference type="GO" id="GO:0000398">
    <property type="term" value="P:mRNA splicing, via spliceosome"/>
    <property type="evidence" value="ECO:0007669"/>
    <property type="project" value="TreeGrafter"/>
</dbReference>
<feature type="compositionally biased region" description="Low complexity" evidence="2">
    <location>
        <begin position="261"/>
        <end position="272"/>
    </location>
</feature>